<evidence type="ECO:0000259" key="5">
    <source>
        <dbReference type="PROSITE" id="PS51029"/>
    </source>
</evidence>
<evidence type="ECO:0000256" key="2">
    <source>
        <dbReference type="PROSITE-ProRule" id="PRU00371"/>
    </source>
</evidence>
<evidence type="ECO:0000313" key="9">
    <source>
        <dbReference type="RefSeq" id="XP_025405840.1"/>
    </source>
</evidence>
<evidence type="ECO:0000259" key="6">
    <source>
        <dbReference type="PROSITE" id="PS51031"/>
    </source>
</evidence>
<evidence type="ECO:0000256" key="3">
    <source>
        <dbReference type="SAM" id="MobiDB-lite"/>
    </source>
</evidence>
<dbReference type="GO" id="GO:0006357">
    <property type="term" value="P:regulation of transcription by RNA polymerase II"/>
    <property type="evidence" value="ECO:0007669"/>
    <property type="project" value="TreeGrafter"/>
</dbReference>
<dbReference type="InterPro" id="IPR039353">
    <property type="entry name" value="TF_Adf1"/>
</dbReference>
<dbReference type="InterPro" id="IPR006578">
    <property type="entry name" value="MADF-dom"/>
</dbReference>
<feature type="region of interest" description="Disordered" evidence="3">
    <location>
        <begin position="262"/>
        <end position="296"/>
    </location>
</feature>
<dbReference type="CDD" id="cd00167">
    <property type="entry name" value="SANT"/>
    <property type="match status" value="1"/>
</dbReference>
<dbReference type="AlphaFoldDB" id="A0A8B8F5N3"/>
<sequence length="296" mass="34063">MSKKFVFSSTEDEILIEYVQQNREIFDSAHPKHKDIHFKEKIWKIISEKVGRTDEDCKKRWRNIRDTYMKQKKKLSTGSATSEKVNRTLSYLSFMDSVEYERKTTSNVKNQENDNSLSTAEDGDDTQNHTLNDEETFESPNTCSDLPSISSYAGKRIRSKEDKISAILSKRSKETDNLLSKIQAQNEILVSSIGNQHEDSVDLFFKNISTSVKKLPPRAINEAKLQILTLVSHLEDKYSNFQPQVGPQPQVYQPQYFDYQFPSQQSHVAQPSPSPSTSSSSHGFELYKTHNYEDDN</sequence>
<feature type="region of interest" description="Disordered" evidence="3">
    <location>
        <begin position="102"/>
        <end position="149"/>
    </location>
</feature>
<feature type="compositionally biased region" description="Polar residues" evidence="3">
    <location>
        <begin position="138"/>
        <end position="149"/>
    </location>
</feature>
<dbReference type="InterPro" id="IPR017930">
    <property type="entry name" value="Myb_dom"/>
</dbReference>
<protein>
    <submittedName>
        <fullName evidence="9">Uncharacterized protein LOC112680061</fullName>
    </submittedName>
</protein>
<dbReference type="GO" id="GO:0003677">
    <property type="term" value="F:DNA binding"/>
    <property type="evidence" value="ECO:0007669"/>
    <property type="project" value="InterPro"/>
</dbReference>
<dbReference type="SMART" id="SM00595">
    <property type="entry name" value="MADF"/>
    <property type="match status" value="1"/>
</dbReference>
<dbReference type="PROSITE" id="PS51029">
    <property type="entry name" value="MADF"/>
    <property type="match status" value="1"/>
</dbReference>
<dbReference type="Gene3D" id="1.10.10.60">
    <property type="entry name" value="Homeodomain-like"/>
    <property type="match status" value="1"/>
</dbReference>
<evidence type="ECO:0000259" key="4">
    <source>
        <dbReference type="PROSITE" id="PS50090"/>
    </source>
</evidence>
<dbReference type="InterPro" id="IPR004210">
    <property type="entry name" value="BESS_motif"/>
</dbReference>
<keyword evidence="2" id="KW-0539">Nucleus</keyword>
<dbReference type="PROSITE" id="PS51031">
    <property type="entry name" value="BESS"/>
    <property type="match status" value="1"/>
</dbReference>
<reference evidence="9" key="1">
    <citation type="submission" date="2025-08" db="UniProtKB">
        <authorList>
            <consortium name="RefSeq"/>
        </authorList>
    </citation>
    <scope>IDENTIFICATION</scope>
    <source>
        <tissue evidence="9">Whole body</tissue>
    </source>
</reference>
<organism evidence="8 9">
    <name type="scientific">Sipha flava</name>
    <name type="common">yellow sugarcane aphid</name>
    <dbReference type="NCBI Taxonomy" id="143950"/>
    <lineage>
        <taxon>Eukaryota</taxon>
        <taxon>Metazoa</taxon>
        <taxon>Ecdysozoa</taxon>
        <taxon>Arthropoda</taxon>
        <taxon>Hexapoda</taxon>
        <taxon>Insecta</taxon>
        <taxon>Pterygota</taxon>
        <taxon>Neoptera</taxon>
        <taxon>Paraneoptera</taxon>
        <taxon>Hemiptera</taxon>
        <taxon>Sternorrhyncha</taxon>
        <taxon>Aphidomorpha</taxon>
        <taxon>Aphidoidea</taxon>
        <taxon>Aphididae</taxon>
        <taxon>Sipha</taxon>
    </lineage>
</organism>
<accession>A0A8B8F5N3</accession>
<feature type="domain" description="MADF" evidence="5">
    <location>
        <begin position="14"/>
        <end position="100"/>
    </location>
</feature>
<evidence type="ECO:0000313" key="8">
    <source>
        <dbReference type="Proteomes" id="UP000694846"/>
    </source>
</evidence>
<feature type="compositionally biased region" description="Basic and acidic residues" evidence="3">
    <location>
        <begin position="285"/>
        <end position="296"/>
    </location>
</feature>
<dbReference type="GO" id="GO:0005667">
    <property type="term" value="C:transcription regulator complex"/>
    <property type="evidence" value="ECO:0007669"/>
    <property type="project" value="TreeGrafter"/>
</dbReference>
<dbReference type="RefSeq" id="XP_025405840.1">
    <property type="nucleotide sequence ID" value="XM_025550055.1"/>
</dbReference>
<dbReference type="OrthoDB" id="6587504at2759"/>
<dbReference type="InterPro" id="IPR001005">
    <property type="entry name" value="SANT/Myb"/>
</dbReference>
<dbReference type="PROSITE" id="PS50090">
    <property type="entry name" value="MYB_LIKE"/>
    <property type="match status" value="1"/>
</dbReference>
<proteinExistence type="predicted"/>
<keyword evidence="8" id="KW-1185">Reference proteome</keyword>
<evidence type="ECO:0000259" key="7">
    <source>
        <dbReference type="PROSITE" id="PS51294"/>
    </source>
</evidence>
<evidence type="ECO:0000256" key="1">
    <source>
        <dbReference type="ARBA" id="ARBA00004123"/>
    </source>
</evidence>
<feature type="domain" description="HTH myb-type" evidence="7">
    <location>
        <begin position="1"/>
        <end position="69"/>
    </location>
</feature>
<name>A0A8B8F5N3_9HEMI</name>
<dbReference type="Proteomes" id="UP000694846">
    <property type="component" value="Unplaced"/>
</dbReference>
<feature type="domain" description="BESS" evidence="6">
    <location>
        <begin position="198"/>
        <end position="237"/>
    </location>
</feature>
<dbReference type="GO" id="GO:0005634">
    <property type="term" value="C:nucleus"/>
    <property type="evidence" value="ECO:0007669"/>
    <property type="project" value="UniProtKB-SubCell"/>
</dbReference>
<dbReference type="PROSITE" id="PS51294">
    <property type="entry name" value="HTH_MYB"/>
    <property type="match status" value="1"/>
</dbReference>
<dbReference type="SUPFAM" id="SSF46689">
    <property type="entry name" value="Homeodomain-like"/>
    <property type="match status" value="1"/>
</dbReference>
<feature type="domain" description="Myb-like" evidence="4">
    <location>
        <begin position="1"/>
        <end position="65"/>
    </location>
</feature>
<dbReference type="PANTHER" id="PTHR12243">
    <property type="entry name" value="MADF DOMAIN TRANSCRIPTION FACTOR"/>
    <property type="match status" value="1"/>
</dbReference>
<dbReference type="SMART" id="SM00717">
    <property type="entry name" value="SANT"/>
    <property type="match status" value="1"/>
</dbReference>
<dbReference type="PANTHER" id="PTHR12243:SF67">
    <property type="entry name" value="COREPRESSOR OF PANGOLIN, ISOFORM A-RELATED"/>
    <property type="match status" value="1"/>
</dbReference>
<comment type="subcellular location">
    <subcellularLocation>
        <location evidence="1 2">Nucleus</location>
    </subcellularLocation>
</comment>
<gene>
    <name evidence="9" type="primary">LOC112680061</name>
</gene>
<dbReference type="InterPro" id="IPR009057">
    <property type="entry name" value="Homeodomain-like_sf"/>
</dbReference>
<dbReference type="GeneID" id="112680061"/>
<feature type="compositionally biased region" description="Polar residues" evidence="3">
    <location>
        <begin position="105"/>
        <end position="119"/>
    </location>
</feature>
<dbReference type="Pfam" id="PF10545">
    <property type="entry name" value="MADF_DNA_bdg"/>
    <property type="match status" value="1"/>
</dbReference>